<evidence type="ECO:0000313" key="2">
    <source>
        <dbReference type="EMBL" id="KAJ6816882.1"/>
    </source>
</evidence>
<name>A0AAX6FKJ9_IRIPA</name>
<feature type="region of interest" description="Disordered" evidence="1">
    <location>
        <begin position="35"/>
        <end position="54"/>
    </location>
</feature>
<protein>
    <submittedName>
        <fullName evidence="2">Uncharacterized protein</fullName>
    </submittedName>
</protein>
<organism evidence="2 4">
    <name type="scientific">Iris pallida</name>
    <name type="common">Sweet iris</name>
    <dbReference type="NCBI Taxonomy" id="29817"/>
    <lineage>
        <taxon>Eukaryota</taxon>
        <taxon>Viridiplantae</taxon>
        <taxon>Streptophyta</taxon>
        <taxon>Embryophyta</taxon>
        <taxon>Tracheophyta</taxon>
        <taxon>Spermatophyta</taxon>
        <taxon>Magnoliopsida</taxon>
        <taxon>Liliopsida</taxon>
        <taxon>Asparagales</taxon>
        <taxon>Iridaceae</taxon>
        <taxon>Iridoideae</taxon>
        <taxon>Irideae</taxon>
        <taxon>Iris</taxon>
    </lineage>
</organism>
<dbReference type="EMBL" id="JANAVB010028076">
    <property type="protein sequence ID" value="KAJ6816882.1"/>
    <property type="molecule type" value="Genomic_DNA"/>
</dbReference>
<gene>
    <name evidence="3" type="ORF">M6B38_399910</name>
    <name evidence="2" type="ORF">M6B38_416145</name>
</gene>
<comment type="caution">
    <text evidence="2">The sequence shown here is derived from an EMBL/GenBank/DDBJ whole genome shotgun (WGS) entry which is preliminary data.</text>
</comment>
<dbReference type="EMBL" id="JANAVB010026000">
    <property type="protein sequence ID" value="KAJ6819534.1"/>
    <property type="molecule type" value="Genomic_DNA"/>
</dbReference>
<dbReference type="Proteomes" id="UP001140949">
    <property type="component" value="Unassembled WGS sequence"/>
</dbReference>
<reference evidence="2" key="1">
    <citation type="journal article" date="2023" name="GigaByte">
        <title>Genome assembly of the bearded iris, Iris pallida Lam.</title>
        <authorList>
            <person name="Bruccoleri R.E."/>
            <person name="Oakeley E.J."/>
            <person name="Faust A.M.E."/>
            <person name="Altorfer M."/>
            <person name="Dessus-Babus S."/>
            <person name="Burckhardt D."/>
            <person name="Oertli M."/>
            <person name="Naumann U."/>
            <person name="Petersen F."/>
            <person name="Wong J."/>
        </authorList>
    </citation>
    <scope>NUCLEOTIDE SEQUENCE</scope>
    <source>
        <strain evidence="2">GSM-AAB239-AS_SAM_17_03QT</strain>
    </source>
</reference>
<evidence type="ECO:0000256" key="1">
    <source>
        <dbReference type="SAM" id="MobiDB-lite"/>
    </source>
</evidence>
<accession>A0AAX6FKJ9</accession>
<sequence>MCSTTPTISLSRLLAYINILPPSSRRSNTFQLNSISRHSQPASHGGVQAARRGLRAREAVPAHLRLHPDPHHPHPPDHPDRLARPPPHEAEVLPPRRNPHPVQPHRPGLPRRLRADHHLLQEPQRPHRHILRPPRRLRGVQGAAGHRPLGAPQGLPGPRGHRRLVADPLRHRGPRRALPLRRAQPGPECRGAPRRLQGWGEAQVEGRQLDVGTLPPLRQLSGLHDQRQGRRRRRLLQAAARDGHLQRRCLVYLDRLLRGEDKVRRYNFDLYSHKNPSILLIISTSL</sequence>
<evidence type="ECO:0000313" key="4">
    <source>
        <dbReference type="Proteomes" id="UP001140949"/>
    </source>
</evidence>
<feature type="region of interest" description="Disordered" evidence="1">
    <location>
        <begin position="65"/>
        <end position="160"/>
    </location>
</feature>
<evidence type="ECO:0000313" key="3">
    <source>
        <dbReference type="EMBL" id="KAJ6819534.1"/>
    </source>
</evidence>
<feature type="compositionally biased region" description="Basic and acidic residues" evidence="1">
    <location>
        <begin position="65"/>
        <end position="91"/>
    </location>
</feature>
<proteinExistence type="predicted"/>
<dbReference type="AlphaFoldDB" id="A0AAX6FKJ9"/>
<keyword evidence="4" id="KW-1185">Reference proteome</keyword>
<feature type="compositionally biased region" description="Basic residues" evidence="1">
    <location>
        <begin position="126"/>
        <end position="138"/>
    </location>
</feature>
<reference evidence="2" key="2">
    <citation type="submission" date="2023-04" db="EMBL/GenBank/DDBJ databases">
        <authorList>
            <person name="Bruccoleri R.E."/>
            <person name="Oakeley E.J."/>
            <person name="Faust A.-M."/>
            <person name="Dessus-Babus S."/>
            <person name="Altorfer M."/>
            <person name="Burckhardt D."/>
            <person name="Oertli M."/>
            <person name="Naumann U."/>
            <person name="Petersen F."/>
            <person name="Wong J."/>
        </authorList>
    </citation>
    <scope>NUCLEOTIDE SEQUENCE</scope>
    <source>
        <strain evidence="2">GSM-AAB239-AS_SAM_17_03QT</strain>
        <tissue evidence="2">Leaf</tissue>
    </source>
</reference>